<evidence type="ECO:0000313" key="1">
    <source>
        <dbReference type="EMBL" id="RPA89930.1"/>
    </source>
</evidence>
<name>A0A3N4J0F4_9PEZI</name>
<evidence type="ECO:0000313" key="2">
    <source>
        <dbReference type="Proteomes" id="UP000276215"/>
    </source>
</evidence>
<dbReference type="EMBL" id="ML120549">
    <property type="protein sequence ID" value="RPA89930.1"/>
    <property type="molecule type" value="Genomic_DNA"/>
</dbReference>
<dbReference type="OrthoDB" id="10044727at2759"/>
<dbReference type="AlphaFoldDB" id="A0A3N4J0F4"/>
<dbReference type="Gene3D" id="3.30.420.10">
    <property type="entry name" value="Ribonuclease H-like superfamily/Ribonuclease H"/>
    <property type="match status" value="1"/>
</dbReference>
<protein>
    <recommendedName>
        <fullName evidence="3">Tc1-like transposase DDE domain-containing protein</fullName>
    </recommendedName>
</protein>
<dbReference type="PANTHER" id="PTHR35871:SF1">
    <property type="entry name" value="CXC1-LIKE CYSTEINE CLUSTER ASSOCIATED WITH KDZ TRANSPOSASES DOMAIN-CONTAINING PROTEIN"/>
    <property type="match status" value="1"/>
</dbReference>
<dbReference type="Proteomes" id="UP000276215">
    <property type="component" value="Unassembled WGS sequence"/>
</dbReference>
<dbReference type="PANTHER" id="PTHR35871">
    <property type="entry name" value="EXPRESSED PROTEIN"/>
    <property type="match status" value="1"/>
</dbReference>
<dbReference type="STRING" id="1336337.A0A3N4J0F4"/>
<dbReference type="GO" id="GO:0003676">
    <property type="term" value="F:nucleic acid binding"/>
    <property type="evidence" value="ECO:0007669"/>
    <property type="project" value="InterPro"/>
</dbReference>
<sequence>MRLYKPRMLEWDETLTIIEKEQVVGVKPIVFITHDECTFNSNDGRKRIWIHNDKAPLRKKGRGQGLHLMLKQLTEKAIPAFEKAFPGCQGLFAFDNAKIHQKYAPDALQVGNLNLTPGGKNLLPMGPGYYRDPSNPNTILPQSMMGRDGRLKGLQIVLQERGLWPSGRKFLTQCSIPGDSPGERKPNPACKHATNANCCARALLSSQPDFQAQKCQLQETLEAAGHMVIFYPVYHCELNFIEYFWGRAKVYTRAHCEYSFPALVRIVPIALAQISDVLIWKYYQRTLRMMDAYRNNIVYGSEDFKKYVFTRYSSHRRISESELL</sequence>
<dbReference type="InterPro" id="IPR036397">
    <property type="entry name" value="RNaseH_sf"/>
</dbReference>
<proteinExistence type="predicted"/>
<organism evidence="1 2">
    <name type="scientific">Choiromyces venosus 120613-1</name>
    <dbReference type="NCBI Taxonomy" id="1336337"/>
    <lineage>
        <taxon>Eukaryota</taxon>
        <taxon>Fungi</taxon>
        <taxon>Dikarya</taxon>
        <taxon>Ascomycota</taxon>
        <taxon>Pezizomycotina</taxon>
        <taxon>Pezizomycetes</taxon>
        <taxon>Pezizales</taxon>
        <taxon>Tuberaceae</taxon>
        <taxon>Choiromyces</taxon>
    </lineage>
</organism>
<evidence type="ECO:0008006" key="3">
    <source>
        <dbReference type="Google" id="ProtNLM"/>
    </source>
</evidence>
<gene>
    <name evidence="1" type="ORF">L873DRAFT_1783364</name>
</gene>
<accession>A0A3N4J0F4</accession>
<keyword evidence="2" id="KW-1185">Reference proteome</keyword>
<reference evidence="1 2" key="1">
    <citation type="journal article" date="2018" name="Nat. Ecol. Evol.">
        <title>Pezizomycetes genomes reveal the molecular basis of ectomycorrhizal truffle lifestyle.</title>
        <authorList>
            <person name="Murat C."/>
            <person name="Payen T."/>
            <person name="Noel B."/>
            <person name="Kuo A."/>
            <person name="Morin E."/>
            <person name="Chen J."/>
            <person name="Kohler A."/>
            <person name="Krizsan K."/>
            <person name="Balestrini R."/>
            <person name="Da Silva C."/>
            <person name="Montanini B."/>
            <person name="Hainaut M."/>
            <person name="Levati E."/>
            <person name="Barry K.W."/>
            <person name="Belfiori B."/>
            <person name="Cichocki N."/>
            <person name="Clum A."/>
            <person name="Dockter R.B."/>
            <person name="Fauchery L."/>
            <person name="Guy J."/>
            <person name="Iotti M."/>
            <person name="Le Tacon F."/>
            <person name="Lindquist E.A."/>
            <person name="Lipzen A."/>
            <person name="Malagnac F."/>
            <person name="Mello A."/>
            <person name="Molinier V."/>
            <person name="Miyauchi S."/>
            <person name="Poulain J."/>
            <person name="Riccioni C."/>
            <person name="Rubini A."/>
            <person name="Sitrit Y."/>
            <person name="Splivallo R."/>
            <person name="Traeger S."/>
            <person name="Wang M."/>
            <person name="Zifcakova L."/>
            <person name="Wipf D."/>
            <person name="Zambonelli A."/>
            <person name="Paolocci F."/>
            <person name="Nowrousian M."/>
            <person name="Ottonello S."/>
            <person name="Baldrian P."/>
            <person name="Spatafora J.W."/>
            <person name="Henrissat B."/>
            <person name="Nagy L.G."/>
            <person name="Aury J.M."/>
            <person name="Wincker P."/>
            <person name="Grigoriev I.V."/>
            <person name="Bonfante P."/>
            <person name="Martin F.M."/>
        </authorList>
    </citation>
    <scope>NUCLEOTIDE SEQUENCE [LARGE SCALE GENOMIC DNA]</scope>
    <source>
        <strain evidence="1 2">120613-1</strain>
    </source>
</reference>